<evidence type="ECO:0000256" key="4">
    <source>
        <dbReference type="ARBA" id="ARBA00023033"/>
    </source>
</evidence>
<evidence type="ECO:0000313" key="7">
    <source>
        <dbReference type="Proteomes" id="UP000635477"/>
    </source>
</evidence>
<accession>A0A8H4UEW8</accession>
<dbReference type="PANTHER" id="PTHR46972">
    <property type="entry name" value="MONOOXYGENASE ASQM-RELATED"/>
    <property type="match status" value="1"/>
</dbReference>
<keyword evidence="7" id="KW-1185">Reference proteome</keyword>
<dbReference type="PANTHER" id="PTHR46972:SF1">
    <property type="entry name" value="FAD DEPENDENT OXIDOREDUCTASE DOMAIN-CONTAINING PROTEIN"/>
    <property type="match status" value="1"/>
</dbReference>
<dbReference type="InterPro" id="IPR002938">
    <property type="entry name" value="FAD-bd"/>
</dbReference>
<name>A0A8H4UEW8_9HYPO</name>
<evidence type="ECO:0000256" key="3">
    <source>
        <dbReference type="ARBA" id="ARBA00023002"/>
    </source>
</evidence>
<dbReference type="Proteomes" id="UP000635477">
    <property type="component" value="Unassembled WGS sequence"/>
</dbReference>
<evidence type="ECO:0000313" key="6">
    <source>
        <dbReference type="EMBL" id="KAF4975332.1"/>
    </source>
</evidence>
<dbReference type="GO" id="GO:0004497">
    <property type="term" value="F:monooxygenase activity"/>
    <property type="evidence" value="ECO:0007669"/>
    <property type="project" value="UniProtKB-KW"/>
</dbReference>
<keyword evidence="1" id="KW-0285">Flavoprotein</keyword>
<organism evidence="6 7">
    <name type="scientific">Fusarium zealandicum</name>
    <dbReference type="NCBI Taxonomy" id="1053134"/>
    <lineage>
        <taxon>Eukaryota</taxon>
        <taxon>Fungi</taxon>
        <taxon>Dikarya</taxon>
        <taxon>Ascomycota</taxon>
        <taxon>Pezizomycotina</taxon>
        <taxon>Sordariomycetes</taxon>
        <taxon>Hypocreomycetidae</taxon>
        <taxon>Hypocreales</taxon>
        <taxon>Nectriaceae</taxon>
        <taxon>Fusarium</taxon>
        <taxon>Fusarium staphyleae species complex</taxon>
    </lineage>
</organism>
<dbReference type="AlphaFoldDB" id="A0A8H4UEW8"/>
<proteinExistence type="predicted"/>
<comment type="caution">
    <text evidence="6">The sequence shown here is derived from an EMBL/GenBank/DDBJ whole genome shotgun (WGS) entry which is preliminary data.</text>
</comment>
<protein>
    <recommendedName>
        <fullName evidence="5">FAD-binding domain-containing protein</fullName>
    </recommendedName>
</protein>
<evidence type="ECO:0000256" key="1">
    <source>
        <dbReference type="ARBA" id="ARBA00022630"/>
    </source>
</evidence>
<dbReference type="EMBL" id="JABEYC010000652">
    <property type="protein sequence ID" value="KAF4975332.1"/>
    <property type="molecule type" value="Genomic_DNA"/>
</dbReference>
<keyword evidence="2" id="KW-0274">FAD</keyword>
<feature type="domain" description="FAD-binding" evidence="5">
    <location>
        <begin position="304"/>
        <end position="346"/>
    </location>
</feature>
<dbReference type="SUPFAM" id="SSF51905">
    <property type="entry name" value="FAD/NAD(P)-binding domain"/>
    <property type="match status" value="1"/>
</dbReference>
<reference evidence="6" key="2">
    <citation type="submission" date="2020-05" db="EMBL/GenBank/DDBJ databases">
        <authorList>
            <person name="Kim H.-S."/>
            <person name="Proctor R.H."/>
            <person name="Brown D.W."/>
        </authorList>
    </citation>
    <scope>NUCLEOTIDE SEQUENCE</scope>
    <source>
        <strain evidence="6">NRRL 22465</strain>
    </source>
</reference>
<evidence type="ECO:0000259" key="5">
    <source>
        <dbReference type="Pfam" id="PF01494"/>
    </source>
</evidence>
<dbReference type="GO" id="GO:0071949">
    <property type="term" value="F:FAD binding"/>
    <property type="evidence" value="ECO:0007669"/>
    <property type="project" value="InterPro"/>
</dbReference>
<dbReference type="PRINTS" id="PR00420">
    <property type="entry name" value="RNGMNOXGNASE"/>
</dbReference>
<feature type="domain" description="FAD-binding" evidence="5">
    <location>
        <begin position="11"/>
        <end position="175"/>
    </location>
</feature>
<sequence length="404" mass="44390">MAQTKAPTLAPIAIIGGGPCGLTFARLMERNKIDYVVYERDLNSTPTPGQQGGTLDLHCSSGQQALKDAGLFEEFNKLVRWDASRVCIQDPTCTIKSVFDGRDAPEIDRRQLRKLLLDSIPAHKIRWDHAVKRVDKGPAADSVIHFANGTSATGFRLVVGADGAWSKVRSLLTCAKPEYSGKVFIEGHISHNNPSYSAAMELVGPGNMLAMGSCKTLAVQQVADRSYRLYMGMKAPEDLFRKPLSMADTKAMRQDFLSSPEYYADWAPELKQYLSNAEGPFLLWLLYRLPVASLSWKRVPGATLIGDAAHVSTPLAGEGINMAMYDALQLARSIIKHCHGEGTNAQKDDAGLLDCAVAEYESDMFERAQDHTTRCMGREELFFGENSAQKLIDLINGVVEDGEE</sequence>
<reference evidence="6" key="1">
    <citation type="journal article" date="2020" name="BMC Genomics">
        <title>Correction to: Identification and distribution of gene clusters required for synthesis of sphingolipid metabolism inhibitors in diverse species of the filamentous fungus Fusarium.</title>
        <authorList>
            <person name="Kim H.S."/>
            <person name="Lohmar J.M."/>
            <person name="Busman M."/>
            <person name="Brown D.W."/>
            <person name="Naumann T.A."/>
            <person name="Divon H.H."/>
            <person name="Lysoe E."/>
            <person name="Uhlig S."/>
            <person name="Proctor R.H."/>
        </authorList>
    </citation>
    <scope>NUCLEOTIDE SEQUENCE</scope>
    <source>
        <strain evidence="6">NRRL 22465</strain>
    </source>
</reference>
<dbReference type="Pfam" id="PF01494">
    <property type="entry name" value="FAD_binding_3"/>
    <property type="match status" value="2"/>
</dbReference>
<dbReference type="InterPro" id="IPR036188">
    <property type="entry name" value="FAD/NAD-bd_sf"/>
</dbReference>
<dbReference type="Gene3D" id="3.50.50.60">
    <property type="entry name" value="FAD/NAD(P)-binding domain"/>
    <property type="match status" value="1"/>
</dbReference>
<keyword evidence="3" id="KW-0560">Oxidoreductase</keyword>
<evidence type="ECO:0000256" key="2">
    <source>
        <dbReference type="ARBA" id="ARBA00022827"/>
    </source>
</evidence>
<dbReference type="OrthoDB" id="655030at2759"/>
<keyword evidence="4" id="KW-0503">Monooxygenase</keyword>
<gene>
    <name evidence="6" type="ORF">FZEAL_7865</name>
</gene>